<reference evidence="1" key="1">
    <citation type="journal article" date="2020" name="Nature">
        <title>Giant virus diversity and host interactions through global metagenomics.</title>
        <authorList>
            <person name="Schulz F."/>
            <person name="Roux S."/>
            <person name="Paez-Espino D."/>
            <person name="Jungbluth S."/>
            <person name="Walsh D.A."/>
            <person name="Denef V.J."/>
            <person name="McMahon K.D."/>
            <person name="Konstantinidis K.T."/>
            <person name="Eloe-Fadrosh E.A."/>
            <person name="Kyrpides N.C."/>
            <person name="Woyke T."/>
        </authorList>
    </citation>
    <scope>NUCLEOTIDE SEQUENCE</scope>
    <source>
        <strain evidence="1">GVMAG-M-3300018416-26</strain>
    </source>
</reference>
<accession>A0A6C0BR82</accession>
<name>A0A6C0BR82_9ZZZZ</name>
<dbReference type="AlphaFoldDB" id="A0A6C0BR82"/>
<proteinExistence type="predicted"/>
<evidence type="ECO:0000313" key="1">
    <source>
        <dbReference type="EMBL" id="QHS94069.1"/>
    </source>
</evidence>
<sequence length="59" mass="6523">MNIRNINVIKAIMYFLNLNNDDCVGSLGIISKRDALISYGKPLRSVKNCLRPVSSVNGL</sequence>
<protein>
    <submittedName>
        <fullName evidence="1">Uncharacterized protein</fullName>
    </submittedName>
</protein>
<dbReference type="EMBL" id="MN739215">
    <property type="protein sequence ID" value="QHS94069.1"/>
    <property type="molecule type" value="Genomic_DNA"/>
</dbReference>
<organism evidence="1">
    <name type="scientific">viral metagenome</name>
    <dbReference type="NCBI Taxonomy" id="1070528"/>
    <lineage>
        <taxon>unclassified sequences</taxon>
        <taxon>metagenomes</taxon>
        <taxon>organismal metagenomes</taxon>
    </lineage>
</organism>